<dbReference type="InterPro" id="IPR003789">
    <property type="entry name" value="Asn/Gln_tRNA_amidoTrase-B-like"/>
</dbReference>
<evidence type="ECO:0000313" key="2">
    <source>
        <dbReference type="Proteomes" id="UP001065047"/>
    </source>
</evidence>
<dbReference type="Pfam" id="PF09424">
    <property type="entry name" value="YqeY"/>
    <property type="match status" value="1"/>
</dbReference>
<dbReference type="InterPro" id="IPR042184">
    <property type="entry name" value="YqeY/Aim41_N"/>
</dbReference>
<dbReference type="SUPFAM" id="SSF89095">
    <property type="entry name" value="GatB/YqeY motif"/>
    <property type="match status" value="1"/>
</dbReference>
<protein>
    <submittedName>
        <fullName evidence="1">Amidotransferase GatB/YqeY subunit</fullName>
    </submittedName>
</protein>
<name>A0ABQ0PUK5_9PROT</name>
<reference evidence="1" key="1">
    <citation type="submission" date="2013-04" db="EMBL/GenBank/DDBJ databases">
        <title>The genome sequencing project of 58 acetic acid bacteria.</title>
        <authorList>
            <person name="Okamoto-Kainuma A."/>
            <person name="Ishikawa M."/>
            <person name="Umino S."/>
            <person name="Koizumi Y."/>
            <person name="Shiwa Y."/>
            <person name="Yoshikawa H."/>
            <person name="Matsutani M."/>
            <person name="Matsushita K."/>
        </authorList>
    </citation>
    <scope>NUCLEOTIDE SEQUENCE</scope>
    <source>
        <strain evidence="1">DSM 14337</strain>
    </source>
</reference>
<accession>A0ABQ0PUK5</accession>
<dbReference type="Gene3D" id="1.10.1510.10">
    <property type="entry name" value="Uncharacterised protein YqeY/AIM41 PF09424, N-terminal domain"/>
    <property type="match status" value="1"/>
</dbReference>
<dbReference type="InterPro" id="IPR023168">
    <property type="entry name" value="GatB_Yqey_C_2"/>
</dbReference>
<keyword evidence="2" id="KW-1185">Reference proteome</keyword>
<sequence>MVMSLRERLMADLKTAMKAGESARVGTIRMITAKLKDVEIAGRAKGSEGLSEDEGLSALRGMVKTRTESATMYRDAGRPELAEKEEAEIAVIRGYLPPEMDDAALEAAVKEAVAATGAETMKDMGKVMGALKAKFGAGLDMGRANAVVKASLS</sequence>
<dbReference type="PANTHER" id="PTHR28055">
    <property type="entry name" value="ALTERED INHERITANCE OF MITOCHONDRIA PROTEIN 41, MITOCHONDRIAL"/>
    <property type="match status" value="1"/>
</dbReference>
<organism evidence="1 2">
    <name type="scientific">Acetobacter malorum DSM 14337</name>
    <dbReference type="NCBI Taxonomy" id="1307910"/>
    <lineage>
        <taxon>Bacteria</taxon>
        <taxon>Pseudomonadati</taxon>
        <taxon>Pseudomonadota</taxon>
        <taxon>Alphaproteobacteria</taxon>
        <taxon>Acetobacterales</taxon>
        <taxon>Acetobacteraceae</taxon>
        <taxon>Acetobacter</taxon>
    </lineage>
</organism>
<dbReference type="EMBL" id="BAPF01000029">
    <property type="protein sequence ID" value="GBQ81662.1"/>
    <property type="molecule type" value="Genomic_DNA"/>
</dbReference>
<dbReference type="Proteomes" id="UP001065047">
    <property type="component" value="Unassembled WGS sequence"/>
</dbReference>
<comment type="caution">
    <text evidence="1">The sequence shown here is derived from an EMBL/GenBank/DDBJ whole genome shotgun (WGS) entry which is preliminary data.</text>
</comment>
<dbReference type="PANTHER" id="PTHR28055:SF1">
    <property type="entry name" value="ALTERED INHERITANCE OF MITOCHONDRIA PROTEIN 41, MITOCHONDRIAL"/>
    <property type="match status" value="1"/>
</dbReference>
<evidence type="ECO:0000313" key="1">
    <source>
        <dbReference type="EMBL" id="GBQ81662.1"/>
    </source>
</evidence>
<gene>
    <name evidence="1" type="ORF">AA14337_2117</name>
</gene>
<dbReference type="Gene3D" id="1.10.10.410">
    <property type="match status" value="1"/>
</dbReference>
<proteinExistence type="predicted"/>
<dbReference type="InterPro" id="IPR019004">
    <property type="entry name" value="YqeY/Aim41"/>
</dbReference>